<name>A0A1I0RVL7_9FIRM</name>
<dbReference type="EMBL" id="FOJI01000025">
    <property type="protein sequence ID" value="SEW45405.1"/>
    <property type="molecule type" value="Genomic_DNA"/>
</dbReference>
<evidence type="ECO:0000313" key="9">
    <source>
        <dbReference type="Proteomes" id="UP000199701"/>
    </source>
</evidence>
<dbReference type="AlphaFoldDB" id="A0A1I0RVL7"/>
<keyword evidence="4" id="KW-0788">Thiol protease</keyword>
<keyword evidence="5" id="KW-0175">Coiled coil</keyword>
<comment type="similarity">
    <text evidence="1">Belongs to the peptidase C40 family.</text>
</comment>
<dbReference type="Proteomes" id="UP000199701">
    <property type="component" value="Unassembled WGS sequence"/>
</dbReference>
<proteinExistence type="inferred from homology"/>
<dbReference type="InterPro" id="IPR038765">
    <property type="entry name" value="Papain-like_cys_pep_sf"/>
</dbReference>
<feature type="domain" description="NlpC/P60" evidence="7">
    <location>
        <begin position="227"/>
        <end position="342"/>
    </location>
</feature>
<dbReference type="Pfam" id="PF00877">
    <property type="entry name" value="NLPC_P60"/>
    <property type="match status" value="1"/>
</dbReference>
<dbReference type="RefSeq" id="WP_092458017.1">
    <property type="nucleotide sequence ID" value="NZ_FOJI01000025.1"/>
</dbReference>
<keyword evidence="3 8" id="KW-0378">Hydrolase</keyword>
<dbReference type="Gene3D" id="3.90.1720.10">
    <property type="entry name" value="endopeptidase domain like (from Nostoc punctiforme)"/>
    <property type="match status" value="1"/>
</dbReference>
<feature type="coiled-coil region" evidence="5">
    <location>
        <begin position="28"/>
        <end position="62"/>
    </location>
</feature>
<accession>A0A1I0RVL7</accession>
<feature type="chain" id="PRO_5011732692" evidence="6">
    <location>
        <begin position="26"/>
        <end position="342"/>
    </location>
</feature>
<dbReference type="PROSITE" id="PS51935">
    <property type="entry name" value="NLPC_P60"/>
    <property type="match status" value="1"/>
</dbReference>
<organism evidence="8 9">
    <name type="scientific">[Clostridium] fimetarium</name>
    <dbReference type="NCBI Taxonomy" id="99656"/>
    <lineage>
        <taxon>Bacteria</taxon>
        <taxon>Bacillati</taxon>
        <taxon>Bacillota</taxon>
        <taxon>Clostridia</taxon>
        <taxon>Lachnospirales</taxon>
        <taxon>Lachnospiraceae</taxon>
    </lineage>
</organism>
<evidence type="ECO:0000256" key="4">
    <source>
        <dbReference type="ARBA" id="ARBA00022807"/>
    </source>
</evidence>
<gene>
    <name evidence="8" type="ORF">SAMN05421659_12532</name>
</gene>
<dbReference type="InterPro" id="IPR000064">
    <property type="entry name" value="NLP_P60_dom"/>
</dbReference>
<evidence type="ECO:0000256" key="5">
    <source>
        <dbReference type="SAM" id="Coils"/>
    </source>
</evidence>
<evidence type="ECO:0000256" key="3">
    <source>
        <dbReference type="ARBA" id="ARBA00022801"/>
    </source>
</evidence>
<reference evidence="8 9" key="1">
    <citation type="submission" date="2016-10" db="EMBL/GenBank/DDBJ databases">
        <authorList>
            <person name="de Groot N.N."/>
        </authorList>
    </citation>
    <scope>NUCLEOTIDE SEQUENCE [LARGE SCALE GENOMIC DNA]</scope>
    <source>
        <strain evidence="8 9">DSM 9179</strain>
    </source>
</reference>
<evidence type="ECO:0000256" key="6">
    <source>
        <dbReference type="SAM" id="SignalP"/>
    </source>
</evidence>
<keyword evidence="2" id="KW-0645">Protease</keyword>
<keyword evidence="9" id="KW-1185">Reference proteome</keyword>
<evidence type="ECO:0000256" key="1">
    <source>
        <dbReference type="ARBA" id="ARBA00007074"/>
    </source>
</evidence>
<protein>
    <submittedName>
        <fullName evidence="8">Cell wall-associated hydrolase, NlpC family</fullName>
    </submittedName>
</protein>
<dbReference type="Gene3D" id="6.10.250.3150">
    <property type="match status" value="1"/>
</dbReference>
<dbReference type="GO" id="GO:0006508">
    <property type="term" value="P:proteolysis"/>
    <property type="evidence" value="ECO:0007669"/>
    <property type="project" value="UniProtKB-KW"/>
</dbReference>
<feature type="signal peptide" evidence="6">
    <location>
        <begin position="1"/>
        <end position="25"/>
    </location>
</feature>
<dbReference type="PANTHER" id="PTHR47359:SF3">
    <property type="entry name" value="NLP_P60 DOMAIN-CONTAINING PROTEIN-RELATED"/>
    <property type="match status" value="1"/>
</dbReference>
<dbReference type="PANTHER" id="PTHR47359">
    <property type="entry name" value="PEPTIDOGLYCAN DL-ENDOPEPTIDASE CWLO"/>
    <property type="match status" value="1"/>
</dbReference>
<evidence type="ECO:0000256" key="2">
    <source>
        <dbReference type="ARBA" id="ARBA00022670"/>
    </source>
</evidence>
<dbReference type="OrthoDB" id="9808890at2"/>
<keyword evidence="6" id="KW-0732">Signal</keyword>
<evidence type="ECO:0000313" key="8">
    <source>
        <dbReference type="EMBL" id="SEW45405.1"/>
    </source>
</evidence>
<dbReference type="SUPFAM" id="SSF54001">
    <property type="entry name" value="Cysteine proteinases"/>
    <property type="match status" value="1"/>
</dbReference>
<dbReference type="GO" id="GO:0008234">
    <property type="term" value="F:cysteine-type peptidase activity"/>
    <property type="evidence" value="ECO:0007669"/>
    <property type="project" value="UniProtKB-KW"/>
</dbReference>
<dbReference type="InterPro" id="IPR051794">
    <property type="entry name" value="PG_Endopeptidase_C40"/>
</dbReference>
<dbReference type="STRING" id="99656.SAMN05421659_12532"/>
<evidence type="ECO:0000259" key="7">
    <source>
        <dbReference type="PROSITE" id="PS51935"/>
    </source>
</evidence>
<sequence>MKKKVIRTLIAVLLVTAMTGITVFADDVNKITNDQKNAQTELQTLQAQLSVLLSQMDDVQGKMAELATSMDQVTVELQHSQDTQKQQYQDMKLRIKYMYEDQEASIMETLLTSDSMGDILNKAEYMQKVYDYDRQKLDEIAVTSKTISDKKVQLTQQQDALNVLQTDLTNKQALLYTTIADKQKSIDSFPALLAAATEAASKKRVVEEAAAAAKAQTVFASYPAGDSSIGQAVVSLAYKYIGTPYRGGGSDPSGFDCSGFTSFLYRQYGITLSCTTGGQMGGGIRIADLSQALPGDIICYSGHVALYIGNGQIIHASVPGSTVKQASATGINLSIQSIRRYW</sequence>